<evidence type="ECO:0000256" key="9">
    <source>
        <dbReference type="SAM" id="Coils"/>
    </source>
</evidence>
<feature type="domain" description="WDR90 4th beta-propeller" evidence="11">
    <location>
        <begin position="432"/>
        <end position="556"/>
    </location>
</feature>
<dbReference type="OrthoDB" id="1935234at2759"/>
<dbReference type="PANTHER" id="PTHR14885:SF3">
    <property type="entry name" value="CILIA- AND FLAGELLA-ASSOCIATED PROTEIN 44"/>
    <property type="match status" value="1"/>
</dbReference>
<evidence type="ECO:0000256" key="3">
    <source>
        <dbReference type="ARBA" id="ARBA00022574"/>
    </source>
</evidence>
<evidence type="ECO:0000256" key="2">
    <source>
        <dbReference type="ARBA" id="ARBA00022490"/>
    </source>
</evidence>
<dbReference type="STRING" id="65357.A0A024GS37"/>
<feature type="region of interest" description="Disordered" evidence="10">
    <location>
        <begin position="1352"/>
        <end position="1379"/>
    </location>
</feature>
<reference evidence="13 14" key="1">
    <citation type="submission" date="2012-05" db="EMBL/GenBank/DDBJ databases">
        <title>Recombination and specialization in a pathogen metapopulation.</title>
        <authorList>
            <person name="Gardiner A."/>
            <person name="Kemen E."/>
            <person name="Schultz-Larsen T."/>
            <person name="MacLean D."/>
            <person name="Van Oosterhout C."/>
            <person name="Jones J.D.G."/>
        </authorList>
    </citation>
    <scope>NUCLEOTIDE SEQUENCE [LARGE SCALE GENOMIC DNA]</scope>
    <source>
        <strain evidence="13 14">Ac Nc2</strain>
    </source>
</reference>
<dbReference type="Gene3D" id="2.130.10.10">
    <property type="entry name" value="YVTN repeat-like/Quinoprotein amine dehydrogenase"/>
    <property type="match status" value="2"/>
</dbReference>
<keyword evidence="7" id="KW-0966">Cell projection</keyword>
<dbReference type="EMBL" id="CAIX01000280">
    <property type="protein sequence ID" value="CCI49176.1"/>
    <property type="molecule type" value="Genomic_DNA"/>
</dbReference>
<name>A0A024GS37_9STRA</name>
<evidence type="ECO:0008006" key="15">
    <source>
        <dbReference type="Google" id="ProtNLM"/>
    </source>
</evidence>
<evidence type="ECO:0000256" key="4">
    <source>
        <dbReference type="ARBA" id="ARBA00022737"/>
    </source>
</evidence>
<feature type="coiled-coil region" evidence="9">
    <location>
        <begin position="989"/>
        <end position="1019"/>
    </location>
</feature>
<evidence type="ECO:0000256" key="6">
    <source>
        <dbReference type="ARBA" id="ARBA00023212"/>
    </source>
</evidence>
<feature type="coiled-coil region" evidence="9">
    <location>
        <begin position="1487"/>
        <end position="1598"/>
    </location>
</feature>
<feature type="domain" description="EML-like first beta-propeller" evidence="12">
    <location>
        <begin position="120"/>
        <end position="384"/>
    </location>
</feature>
<proteinExistence type="predicted"/>
<dbReference type="InterPro" id="IPR036322">
    <property type="entry name" value="WD40_repeat_dom_sf"/>
</dbReference>
<dbReference type="PROSITE" id="PS50082">
    <property type="entry name" value="WD_REPEATS_2"/>
    <property type="match status" value="2"/>
</dbReference>
<evidence type="ECO:0000313" key="13">
    <source>
        <dbReference type="EMBL" id="CCI49176.1"/>
    </source>
</evidence>
<evidence type="ECO:0000256" key="5">
    <source>
        <dbReference type="ARBA" id="ARBA00023054"/>
    </source>
</evidence>
<dbReference type="PANTHER" id="PTHR14885">
    <property type="entry name" value="CILIA- AND FLAGELLA-ASSOCIATED PROTEIN 43-RELATED"/>
    <property type="match status" value="1"/>
</dbReference>
<keyword evidence="4" id="KW-0677">Repeat</keyword>
<dbReference type="InParanoid" id="A0A024GS37"/>
<dbReference type="InterPro" id="IPR055440">
    <property type="entry name" value="Beta-prop_WDR90_4th"/>
</dbReference>
<evidence type="ECO:0000256" key="10">
    <source>
        <dbReference type="SAM" id="MobiDB-lite"/>
    </source>
</evidence>
<keyword evidence="2" id="KW-0963">Cytoplasm</keyword>
<feature type="repeat" description="WD" evidence="8">
    <location>
        <begin position="300"/>
        <end position="341"/>
    </location>
</feature>
<accession>A0A024GS37</accession>
<evidence type="ECO:0000259" key="11">
    <source>
        <dbReference type="Pfam" id="PF23342"/>
    </source>
</evidence>
<feature type="compositionally biased region" description="Basic and acidic residues" evidence="10">
    <location>
        <begin position="1359"/>
        <end position="1376"/>
    </location>
</feature>
<keyword evidence="5 9" id="KW-0175">Coiled coil</keyword>
<comment type="subcellular location">
    <subcellularLocation>
        <location evidence="1">Cytoplasm</location>
        <location evidence="1">Cytoskeleton</location>
        <location evidence="1">Cilium axoneme</location>
    </subcellularLocation>
</comment>
<feature type="coiled-coil region" evidence="9">
    <location>
        <begin position="1811"/>
        <end position="1838"/>
    </location>
</feature>
<dbReference type="InterPro" id="IPR055439">
    <property type="entry name" value="Beta-prop_EML_1st"/>
</dbReference>
<keyword evidence="6" id="KW-0206">Cytoskeleton</keyword>
<feature type="region of interest" description="Disordered" evidence="10">
    <location>
        <begin position="1658"/>
        <end position="1697"/>
    </location>
</feature>
<dbReference type="GO" id="GO:0005930">
    <property type="term" value="C:axoneme"/>
    <property type="evidence" value="ECO:0007669"/>
    <property type="project" value="UniProtKB-SubCell"/>
</dbReference>
<feature type="compositionally biased region" description="Acidic residues" evidence="10">
    <location>
        <begin position="1667"/>
        <end position="1693"/>
    </location>
</feature>
<comment type="caution">
    <text evidence="13">The sequence shown here is derived from an EMBL/GenBank/DDBJ whole genome shotgun (WGS) entry which is preliminary data.</text>
</comment>
<feature type="coiled-coil region" evidence="9">
    <location>
        <begin position="1932"/>
        <end position="1991"/>
    </location>
</feature>
<dbReference type="InterPro" id="IPR015943">
    <property type="entry name" value="WD40/YVTN_repeat-like_dom_sf"/>
</dbReference>
<keyword evidence="3 8" id="KW-0853">WD repeat</keyword>
<evidence type="ECO:0000256" key="1">
    <source>
        <dbReference type="ARBA" id="ARBA00004430"/>
    </source>
</evidence>
<sequence>MNHFSGSHNGSEPQTTENASTIESYARPLQYLELPREHLHFVGLFGLDCCKRHSIQLLEYSQADIHGGILLLAVGNSAKILTLAPFSIPIAKSESKTLESTYWRNVMRQESLLGQSGSGVSCVAVHASKRWFAIAEKGIKPMIHIYQYPAKTRCNVLQNGTECSYNCIAFSSELDTFHMASVGSLPDCMLTVWNWKSEQIVLRCKAFGQEVFNVVFAPQESGFLTTSGVGHIRFWKMATTFTGLKLQGELGKFGKSELTDVEAFCVLPNQTILSGTETGILLLWEGQFIKSELYRYPSQQKPHNGAISVVQYEASAQRILTAGRDGYIRFWALSAIEQADMTSKESVALVPMLSQILVCDMMNIRAVLEDGHERFLVQEGNGCIHQILLHPSDVVGNMAPASDQEDSFPVDTIELAKYDITLNYIPNTTGVVNGIACSPYEHLAATCGEDGSVRAWNYMESECLFLCFPQQIDPSPSATCIAWVPNPAAYCIHQNASSRQVVVGYSDGVVRVLLMDLDAMVWIRTNVFKPHQSLINCLSFSSSGVYVATASEDATIFFFSIKRDGTERSLPGYMPVGYQRIDAPVSSLSWRSDDGAVLLTEKNGIVLELKLSGSLEQLNDTSDSTSKQQRHSYELQLESIQFDALHHFRHYTSQELDVLAPKTFVAGINDSSINEKVERNFQHEIKASVLACCAIYDPNDQKSFFLSCLAPHHNILFHCEWGNPVPLDSFASEDPVAILCAKTGCNASANVTSLHHANIVGINVSSSKRLILCGLSNGKYQLRSSASPYAFLTGEFHDTGLSNQHDRQARKVCLDTSWDDTFVLAAGSDGVLSIVQIDSNEIVNAADQLGSTHKQVLTAAQACREQAVELQEKQLDAQNKASENKDDRLETLLSSGTSTPTEIGSLAVFHGARAYANRIEEAYKSQSHWSTTCDDSAAKFVPETIPSNEKSDHVPSSALKQLQVPDMQNSSDACSIETAKLKAEADIRQKVTESRQEKMRAAVEELRQEFQQLQELDRSYEPEHRLDPLEWDIDTCFAEVMQQKGDEACRKVRQELVPILEEENQKVARVRDAFLSNIAVELVTLHGFRNGLTVQTFRTIKLPPSLHGKSDKSEANDLNEKHQTLHAVPPSVLGIVNKNHTLDDTYPLLEEEWRLLKNDRMSEFLDHSSTSSQDFGIAKGQKKANVYGFQARKQMRAARKLTLEKLLANKPGEDADDPRDLVAIAYAQRNLGDYKLKSDDDYVVPDNKRVNAAKKKTQMACLQEKMCTIRIAFSAKVLELRMLKSVLIGEIQQDNETIQILRETIASVSHTLSPNRAIALKEQGDGTQMHYQVDPREWPELREHVTHEEIVHTRMNSESSEHRSQSSKSPLDRLGKLQDSSHIPHSTAAFMESLSAQMSSDPVIVNIRSKIGPTKPLSKKSHSKYCHVGEDIIRRMRGDAVQDLLCVRHLWLCTKFASNNHETPSTPRHQPLGSLVVTTLHCKSIDEEDLEIRVRLMLQEITRLKKRHEECLNAFDKAVEKLRVEKSELEVYLKECELRLYTQWSELQLLQQFESRENQLNSKLERSTRERNQILKELSDVQELMQMRRKEMEEWTKEEKQIHQDFLLLFQSTASTATSNSAVHQSGSNGSQHPHFLALQKIFKKKKIKRLKKKAVDGTDRIGNNGVDDDEDSDYDMDDSEYDDDDDDDEDDGTCPSGCDLSLYDKILALRERRADIDDVILDLTRVSDDLKKTQERLLSKQRQIDKELQGTGQDIQLFQSEKQLRCNELDVGVALDTQHIRCLTYDKSRAFPWTLNESASSWLVFPTANFQRLSNRIETLQFENKCLRQQFRDLHKQQSVLSKEKTIQQQAIATVQEKCVQLQQLKFGQLIDMELFDKACDVSQLNELQERVRMKEMEIERETLKMKRGRQDLALDLLKATQTNTQLLGKIATLNKQQFELEKELNQLHATQQQTTKHDQANLEKEIADRNKLMRLAKLQARELDGLRQEIRLLRYNFKKIPL</sequence>
<feature type="region of interest" description="Disordered" evidence="10">
    <location>
        <begin position="1"/>
        <end position="20"/>
    </location>
</feature>
<dbReference type="Proteomes" id="UP000053237">
    <property type="component" value="Unassembled WGS sequence"/>
</dbReference>
<keyword evidence="14" id="KW-1185">Reference proteome</keyword>
<evidence type="ECO:0000259" key="12">
    <source>
        <dbReference type="Pfam" id="PF23409"/>
    </source>
</evidence>
<dbReference type="InterPro" id="IPR001680">
    <property type="entry name" value="WD40_rpt"/>
</dbReference>
<organism evidence="13 14">
    <name type="scientific">Albugo candida</name>
    <dbReference type="NCBI Taxonomy" id="65357"/>
    <lineage>
        <taxon>Eukaryota</taxon>
        <taxon>Sar</taxon>
        <taxon>Stramenopiles</taxon>
        <taxon>Oomycota</taxon>
        <taxon>Peronosporomycetes</taxon>
        <taxon>Albuginales</taxon>
        <taxon>Albuginaceae</taxon>
        <taxon>Albugo</taxon>
    </lineage>
</organism>
<dbReference type="Pfam" id="PF23342">
    <property type="entry name" value="WDR90_beta-prop_4th"/>
    <property type="match status" value="1"/>
</dbReference>
<feature type="repeat" description="WD" evidence="8">
    <location>
        <begin position="528"/>
        <end position="569"/>
    </location>
</feature>
<dbReference type="PROSITE" id="PS50294">
    <property type="entry name" value="WD_REPEATS_REGION"/>
    <property type="match status" value="1"/>
</dbReference>
<dbReference type="SMART" id="SM00320">
    <property type="entry name" value="WD40"/>
    <property type="match status" value="6"/>
</dbReference>
<gene>
    <name evidence="13" type="ORF">BN9_104580</name>
</gene>
<evidence type="ECO:0000313" key="14">
    <source>
        <dbReference type="Proteomes" id="UP000053237"/>
    </source>
</evidence>
<evidence type="ECO:0000256" key="7">
    <source>
        <dbReference type="ARBA" id="ARBA00023273"/>
    </source>
</evidence>
<dbReference type="Pfam" id="PF23409">
    <property type="entry name" value="Beta-prop_EML"/>
    <property type="match status" value="1"/>
</dbReference>
<protein>
    <recommendedName>
        <fullName evidence="15">Cilia- and flagella-associated protein 43</fullName>
    </recommendedName>
</protein>
<evidence type="ECO:0000256" key="8">
    <source>
        <dbReference type="PROSITE-ProRule" id="PRU00221"/>
    </source>
</evidence>
<dbReference type="SUPFAM" id="SSF50978">
    <property type="entry name" value="WD40 repeat-like"/>
    <property type="match status" value="1"/>
</dbReference>